<keyword evidence="2" id="KW-1185">Reference proteome</keyword>
<gene>
    <name evidence="1" type="ORF">B_19</name>
</gene>
<evidence type="ECO:0000313" key="2">
    <source>
        <dbReference type="Proteomes" id="UP000226369"/>
    </source>
</evidence>
<reference evidence="1 2" key="1">
    <citation type="submission" date="2016-11" db="EMBL/GenBank/DDBJ databases">
        <title>Biological and genomic characterization of a historic collection of therapeutic Escherichia coli bacteriophage.</title>
        <authorList>
            <person name="Baig A."/>
            <person name="Colom J."/>
            <person name="Atterbury R."/>
            <person name="Barrow P."/>
        </authorList>
    </citation>
    <scope>NUCLEOTIDE SEQUENCE [LARGE SCALE GENOMIC DNA]</scope>
</reference>
<protein>
    <submittedName>
        <fullName evidence="1">Uncharacterized protein</fullName>
    </submittedName>
</protein>
<name>A0A1Q1PU34_9CAUD</name>
<sequence length="72" mass="8177">MKAIKVSKVCSCGKGYRSRIDGKCGHCRSKKEAALFDKYHNELAYNYPHLTPNSLLGLGYRVKYFGAIYEIN</sequence>
<dbReference type="EMBL" id="KY295891">
    <property type="protein sequence ID" value="AQN31603.1"/>
    <property type="molecule type" value="Genomic_DNA"/>
</dbReference>
<proteinExistence type="predicted"/>
<dbReference type="Proteomes" id="UP000226369">
    <property type="component" value="Segment"/>
</dbReference>
<evidence type="ECO:0000313" key="1">
    <source>
        <dbReference type="EMBL" id="AQN31603.1"/>
    </source>
</evidence>
<accession>A0A1Q1PU34</accession>
<organism evidence="1 2">
    <name type="scientific">Escherichia phage vB_EcoP_B</name>
    <dbReference type="NCBI Taxonomy" id="1933107"/>
    <lineage>
        <taxon>Viruses</taxon>
        <taxon>Duplodnaviria</taxon>
        <taxon>Heunggongvirae</taxon>
        <taxon>Uroviricota</taxon>
        <taxon>Caudoviricetes</taxon>
        <taxon>Autographivirales</taxon>
        <taxon>Autosignataviridae</taxon>
        <taxon>Molineuxvirinae</taxon>
        <taxon>Vectrevirus</taxon>
        <taxon>Vectrevirus bee</taxon>
    </lineage>
</organism>